<dbReference type="Proteomes" id="UP001595821">
    <property type="component" value="Unassembled WGS sequence"/>
</dbReference>
<comment type="caution">
    <text evidence="2">The sequence shown here is derived from an EMBL/GenBank/DDBJ whole genome shotgun (WGS) entry which is preliminary data.</text>
</comment>
<evidence type="ECO:0000313" key="3">
    <source>
        <dbReference type="Proteomes" id="UP001595821"/>
    </source>
</evidence>
<feature type="transmembrane region" description="Helical" evidence="1">
    <location>
        <begin position="18"/>
        <end position="42"/>
    </location>
</feature>
<organism evidence="2 3">
    <name type="scientific">Natribaculum luteum</name>
    <dbReference type="NCBI Taxonomy" id="1586232"/>
    <lineage>
        <taxon>Archaea</taxon>
        <taxon>Methanobacteriati</taxon>
        <taxon>Methanobacteriota</taxon>
        <taxon>Stenosarchaea group</taxon>
        <taxon>Halobacteria</taxon>
        <taxon>Halobacteriales</taxon>
        <taxon>Natrialbaceae</taxon>
        <taxon>Natribaculum</taxon>
    </lineage>
</organism>
<sequence>MADGDGTWLGLQERAKPLVHAGIVLGIGLGGFFDGIVLHQILQWHHMLSAYPDPAIAGDLRVNVVADGFFHAATYLFTIAGVALLVRAWRRDDVPPSGRALLGSTIVGWGVFNLAEGGVNHHLLGVHHVWPAGPGSVLAWDLAFLFSGLVFVVGGYALIRSEDAVVPREQPSPEEQTA</sequence>
<dbReference type="EMBL" id="JBHSDJ010000128">
    <property type="protein sequence ID" value="MFC4248869.1"/>
    <property type="molecule type" value="Genomic_DNA"/>
</dbReference>
<dbReference type="Pfam" id="PF10002">
    <property type="entry name" value="DUF2243"/>
    <property type="match status" value="1"/>
</dbReference>
<evidence type="ECO:0000313" key="2">
    <source>
        <dbReference type="EMBL" id="MFC4248869.1"/>
    </source>
</evidence>
<keyword evidence="1" id="KW-0812">Transmembrane</keyword>
<dbReference type="AlphaFoldDB" id="A0ABD5P3H7"/>
<dbReference type="RefSeq" id="WP_246966625.1">
    <property type="nucleotide sequence ID" value="NZ_CP095397.1"/>
</dbReference>
<dbReference type="InterPro" id="IPR018719">
    <property type="entry name" value="DUF2243_membrane"/>
</dbReference>
<name>A0ABD5P3H7_9EURY</name>
<accession>A0ABD5P3H7</accession>
<evidence type="ECO:0000256" key="1">
    <source>
        <dbReference type="SAM" id="Phobius"/>
    </source>
</evidence>
<gene>
    <name evidence="2" type="ORF">ACFOZ7_18385</name>
</gene>
<feature type="transmembrane region" description="Helical" evidence="1">
    <location>
        <begin position="139"/>
        <end position="159"/>
    </location>
</feature>
<proteinExistence type="predicted"/>
<feature type="transmembrane region" description="Helical" evidence="1">
    <location>
        <begin position="101"/>
        <end position="119"/>
    </location>
</feature>
<keyword evidence="1" id="KW-1133">Transmembrane helix</keyword>
<feature type="transmembrane region" description="Helical" evidence="1">
    <location>
        <begin position="69"/>
        <end position="89"/>
    </location>
</feature>
<keyword evidence="1" id="KW-0472">Membrane</keyword>
<protein>
    <submittedName>
        <fullName evidence="2">DUF2243 domain-containing protein</fullName>
    </submittedName>
</protein>
<dbReference type="GeneID" id="71854553"/>
<reference evidence="2 3" key="1">
    <citation type="journal article" date="2014" name="Int. J. Syst. Evol. Microbiol.">
        <title>Complete genome sequence of Corynebacterium casei LMG S-19264T (=DSM 44701T), isolated from a smear-ripened cheese.</title>
        <authorList>
            <consortium name="US DOE Joint Genome Institute (JGI-PGF)"/>
            <person name="Walter F."/>
            <person name="Albersmeier A."/>
            <person name="Kalinowski J."/>
            <person name="Ruckert C."/>
        </authorList>
    </citation>
    <scope>NUCLEOTIDE SEQUENCE [LARGE SCALE GENOMIC DNA]</scope>
    <source>
        <strain evidence="2 3">IBRC-M 10912</strain>
    </source>
</reference>